<proteinExistence type="predicted"/>
<evidence type="ECO:0000256" key="1">
    <source>
        <dbReference type="SAM" id="MobiDB-lite"/>
    </source>
</evidence>
<feature type="compositionally biased region" description="Polar residues" evidence="1">
    <location>
        <begin position="15"/>
        <end position="24"/>
    </location>
</feature>
<evidence type="ECO:0000313" key="2">
    <source>
        <dbReference type="EMBL" id="KAK7373391.1"/>
    </source>
</evidence>
<accession>A0AAN9NIM3</accession>
<gene>
    <name evidence="2" type="ORF">VNO80_06797</name>
</gene>
<evidence type="ECO:0000313" key="3">
    <source>
        <dbReference type="Proteomes" id="UP001374584"/>
    </source>
</evidence>
<feature type="region of interest" description="Disordered" evidence="1">
    <location>
        <begin position="1"/>
        <end position="31"/>
    </location>
</feature>
<keyword evidence="3" id="KW-1185">Reference proteome</keyword>
<dbReference type="EMBL" id="JAYMYR010000003">
    <property type="protein sequence ID" value="KAK7373391.1"/>
    <property type="molecule type" value="Genomic_DNA"/>
</dbReference>
<protein>
    <submittedName>
        <fullName evidence="2">Uncharacterized protein</fullName>
    </submittedName>
</protein>
<reference evidence="2 3" key="1">
    <citation type="submission" date="2024-01" db="EMBL/GenBank/DDBJ databases">
        <title>The genomes of 5 underutilized Papilionoideae crops provide insights into root nodulation and disease resistanc.</title>
        <authorList>
            <person name="Jiang F."/>
        </authorList>
    </citation>
    <scope>NUCLEOTIDE SEQUENCE [LARGE SCALE GENOMIC DNA]</scope>
    <source>
        <strain evidence="2">JINMINGXINNONG_FW02</strain>
        <tissue evidence="2">Leaves</tissue>
    </source>
</reference>
<sequence length="103" mass="11678">MSFRSAPSRDWGASVLTSPRTPRTASKDEPRQLGLIAWARAMWAGSRRTKASDVGPKRRPVISKMPRSRERPKSQSVYACGRESIIRCRVLRGRVLIRTRVSQ</sequence>
<dbReference type="AlphaFoldDB" id="A0AAN9NIM3"/>
<feature type="region of interest" description="Disordered" evidence="1">
    <location>
        <begin position="47"/>
        <end position="76"/>
    </location>
</feature>
<organism evidence="2 3">
    <name type="scientific">Phaseolus coccineus</name>
    <name type="common">Scarlet runner bean</name>
    <name type="synonym">Phaseolus multiflorus</name>
    <dbReference type="NCBI Taxonomy" id="3886"/>
    <lineage>
        <taxon>Eukaryota</taxon>
        <taxon>Viridiplantae</taxon>
        <taxon>Streptophyta</taxon>
        <taxon>Embryophyta</taxon>
        <taxon>Tracheophyta</taxon>
        <taxon>Spermatophyta</taxon>
        <taxon>Magnoliopsida</taxon>
        <taxon>eudicotyledons</taxon>
        <taxon>Gunneridae</taxon>
        <taxon>Pentapetalae</taxon>
        <taxon>rosids</taxon>
        <taxon>fabids</taxon>
        <taxon>Fabales</taxon>
        <taxon>Fabaceae</taxon>
        <taxon>Papilionoideae</taxon>
        <taxon>50 kb inversion clade</taxon>
        <taxon>NPAAA clade</taxon>
        <taxon>indigoferoid/millettioid clade</taxon>
        <taxon>Phaseoleae</taxon>
        <taxon>Phaseolus</taxon>
    </lineage>
</organism>
<comment type="caution">
    <text evidence="2">The sequence shown here is derived from an EMBL/GenBank/DDBJ whole genome shotgun (WGS) entry which is preliminary data.</text>
</comment>
<dbReference type="Proteomes" id="UP001374584">
    <property type="component" value="Unassembled WGS sequence"/>
</dbReference>
<name>A0AAN9NIM3_PHACN</name>